<reference evidence="2" key="1">
    <citation type="submission" date="2022-05" db="EMBL/GenBank/DDBJ databases">
        <authorList>
            <person name="Jo J.-H."/>
            <person name="Im W.-T."/>
        </authorList>
    </citation>
    <scope>NUCLEOTIDE SEQUENCE</scope>
    <source>
        <strain evidence="2">SE158</strain>
    </source>
</reference>
<keyword evidence="3" id="KW-1185">Reference proteome</keyword>
<feature type="chain" id="PRO_5045798531" evidence="1">
    <location>
        <begin position="22"/>
        <end position="45"/>
    </location>
</feature>
<comment type="caution">
    <text evidence="2">The sequence shown here is derived from an EMBL/GenBank/DDBJ whole genome shotgun (WGS) entry which is preliminary data.</text>
</comment>
<evidence type="ECO:0000313" key="3">
    <source>
        <dbReference type="Proteomes" id="UP001165363"/>
    </source>
</evidence>
<dbReference type="Proteomes" id="UP001165363">
    <property type="component" value="Unassembled WGS sequence"/>
</dbReference>
<protein>
    <submittedName>
        <fullName evidence="2">Uncharacterized protein</fullName>
    </submittedName>
</protein>
<name>A0ABT0RPM1_9SPHN</name>
<feature type="signal peptide" evidence="1">
    <location>
        <begin position="1"/>
        <end position="21"/>
    </location>
</feature>
<gene>
    <name evidence="2" type="ORF">LZ536_11975</name>
</gene>
<dbReference type="RefSeq" id="WP_249849011.1">
    <property type="nucleotide sequence ID" value="NZ_JAMGBD010000002.1"/>
</dbReference>
<proteinExistence type="predicted"/>
<sequence length="45" mass="4853">MKSRFAIAVAAIVFGATAAYAATEAMGCCKDCCKDKTEQHQDHKM</sequence>
<evidence type="ECO:0000256" key="1">
    <source>
        <dbReference type="SAM" id="SignalP"/>
    </source>
</evidence>
<keyword evidence="1" id="KW-0732">Signal</keyword>
<dbReference type="EMBL" id="JAMGBD010000002">
    <property type="protein sequence ID" value="MCL6684609.1"/>
    <property type="molecule type" value="Genomic_DNA"/>
</dbReference>
<evidence type="ECO:0000313" key="2">
    <source>
        <dbReference type="EMBL" id="MCL6684609.1"/>
    </source>
</evidence>
<accession>A0ABT0RPM1</accession>
<organism evidence="2 3">
    <name type="scientific">Sphingomonas alba</name>
    <dbReference type="NCBI Taxonomy" id="2908208"/>
    <lineage>
        <taxon>Bacteria</taxon>
        <taxon>Pseudomonadati</taxon>
        <taxon>Pseudomonadota</taxon>
        <taxon>Alphaproteobacteria</taxon>
        <taxon>Sphingomonadales</taxon>
        <taxon>Sphingomonadaceae</taxon>
        <taxon>Sphingomonas</taxon>
    </lineage>
</organism>